<feature type="transmembrane region" description="Helical" evidence="11">
    <location>
        <begin position="26"/>
        <end position="53"/>
    </location>
</feature>
<keyword evidence="9 10" id="KW-0807">Transducer</keyword>
<dbReference type="GO" id="GO:0007187">
    <property type="term" value="P:G protein-coupled receptor signaling pathway, coupled to cyclic nucleotide second messenger"/>
    <property type="evidence" value="ECO:0007669"/>
    <property type="project" value="TreeGrafter"/>
</dbReference>
<keyword evidence="6 10" id="KW-0297">G-protein coupled receptor</keyword>
<dbReference type="PRINTS" id="PR01471">
    <property type="entry name" value="HISTAMINEH3R"/>
</dbReference>
<evidence type="ECO:0000256" key="7">
    <source>
        <dbReference type="ARBA" id="ARBA00023136"/>
    </source>
</evidence>
<gene>
    <name evidence="14" type="primary">LOC102386804</name>
</gene>
<feature type="transmembrane region" description="Helical" evidence="11">
    <location>
        <begin position="145"/>
        <end position="169"/>
    </location>
</feature>
<evidence type="ECO:0000256" key="9">
    <source>
        <dbReference type="ARBA" id="ARBA00023224"/>
    </source>
</evidence>
<dbReference type="Pfam" id="PF00001">
    <property type="entry name" value="7tm_1"/>
    <property type="match status" value="1"/>
</dbReference>
<feature type="domain" description="G-protein coupled receptors family 1 profile" evidence="12">
    <location>
        <begin position="44"/>
        <end position="365"/>
    </location>
</feature>
<dbReference type="PRINTS" id="PR00237">
    <property type="entry name" value="GPCRRHODOPSN"/>
</dbReference>
<dbReference type="GO" id="GO:0004993">
    <property type="term" value="F:G protein-coupled serotonin receptor activity"/>
    <property type="evidence" value="ECO:0007669"/>
    <property type="project" value="TreeGrafter"/>
</dbReference>
<dbReference type="Proteomes" id="UP000189705">
    <property type="component" value="Unplaced"/>
</dbReference>
<dbReference type="InParanoid" id="A0A3Q0HHS5"/>
<comment type="similarity">
    <text evidence="10">Belongs to the G-protein coupled receptor 1 family.</text>
</comment>
<dbReference type="GO" id="GO:0004969">
    <property type="term" value="F:histamine receptor activity"/>
    <property type="evidence" value="ECO:0007669"/>
    <property type="project" value="InterPro"/>
</dbReference>
<dbReference type="GO" id="GO:0045202">
    <property type="term" value="C:synapse"/>
    <property type="evidence" value="ECO:0007669"/>
    <property type="project" value="TreeGrafter"/>
</dbReference>
<dbReference type="SMART" id="SM01381">
    <property type="entry name" value="7TM_GPCR_Srsx"/>
    <property type="match status" value="1"/>
</dbReference>
<dbReference type="Gene3D" id="1.20.1070.10">
    <property type="entry name" value="Rhodopsin 7-helix transmembrane proteins"/>
    <property type="match status" value="1"/>
</dbReference>
<keyword evidence="8 10" id="KW-0675">Receptor</keyword>
<evidence type="ECO:0000256" key="10">
    <source>
        <dbReference type="RuleBase" id="RU000688"/>
    </source>
</evidence>
<reference evidence="14" key="1">
    <citation type="submission" date="2025-08" db="UniProtKB">
        <authorList>
            <consortium name="RefSeq"/>
        </authorList>
    </citation>
    <scope>IDENTIFICATION</scope>
</reference>
<evidence type="ECO:0000256" key="3">
    <source>
        <dbReference type="ARBA" id="ARBA00022553"/>
    </source>
</evidence>
<dbReference type="GO" id="GO:0005886">
    <property type="term" value="C:plasma membrane"/>
    <property type="evidence" value="ECO:0007669"/>
    <property type="project" value="UniProtKB-SubCell"/>
</dbReference>
<evidence type="ECO:0000256" key="2">
    <source>
        <dbReference type="ARBA" id="ARBA00022475"/>
    </source>
</evidence>
<evidence type="ECO:0000256" key="11">
    <source>
        <dbReference type="SAM" id="Phobius"/>
    </source>
</evidence>
<feature type="transmembrane region" description="Helical" evidence="11">
    <location>
        <begin position="309"/>
        <end position="329"/>
    </location>
</feature>
<dbReference type="GO" id="GO:0016907">
    <property type="term" value="F:G protein-coupled acetylcholine receptor activity"/>
    <property type="evidence" value="ECO:0007669"/>
    <property type="project" value="TreeGrafter"/>
</dbReference>
<evidence type="ECO:0000313" key="13">
    <source>
        <dbReference type="Proteomes" id="UP000189705"/>
    </source>
</evidence>
<name>A0A3Q0HHS5_ALLSI</name>
<dbReference type="PANTHER" id="PTHR24247">
    <property type="entry name" value="5-HYDROXYTRYPTAMINE RECEPTOR"/>
    <property type="match status" value="1"/>
</dbReference>
<dbReference type="GeneID" id="102386804"/>
<dbReference type="RefSeq" id="XP_025070038.1">
    <property type="nucleotide sequence ID" value="XM_025214253.1"/>
</dbReference>
<sequence length="394" mass="44398">MYLDNTCNISQTSFAIKFKPEFSSGVLILLGVLMALLALITVLGNALVILAFVVDKNLRYRSNYFFLNLAISDVAVGAFSIPVYIPYILTGTWHLGKVFCKLWLIVDSLMCSASSFNIVLISYDRFLSVSNAVYYRSHQTMTSKAVVLLVAIWVFAFLLDGPAIIIWEYVVACSSMRDGECYPEFISNWYISMCISALGSFIPLFFVAYFNLRIFQTIQKHKRNSSVQLSNSPKGKRQPWRLCTLLKKRMPSPDLETKDSVSASSGIQNQSLALDSSNLSQIHSIISENDDLGSYRKKTQSKPQRHKNIAKPLSIIVCIFTICWAPYSFLTLIRVACSGTCVSDSLHEATFWLLWINSSVNPFLYSLYHVKFRRAFIKMLCPQKLVGLSQSSSS</sequence>
<protein>
    <submittedName>
        <fullName evidence="14">Histamine H3 receptor-like</fullName>
    </submittedName>
</protein>
<dbReference type="PROSITE" id="PS50262">
    <property type="entry name" value="G_PROTEIN_RECEP_F1_2"/>
    <property type="match status" value="1"/>
</dbReference>
<evidence type="ECO:0000259" key="12">
    <source>
        <dbReference type="PROSITE" id="PS50262"/>
    </source>
</evidence>
<keyword evidence="3" id="KW-0597">Phosphoprotein</keyword>
<evidence type="ECO:0000256" key="8">
    <source>
        <dbReference type="ARBA" id="ARBA00023170"/>
    </source>
</evidence>
<dbReference type="PROSITE" id="PS00237">
    <property type="entry name" value="G_PROTEIN_RECEP_F1_1"/>
    <property type="match status" value="1"/>
</dbReference>
<evidence type="ECO:0000313" key="14">
    <source>
        <dbReference type="RefSeq" id="XP_025070038.1"/>
    </source>
</evidence>
<dbReference type="GO" id="GO:0007197">
    <property type="term" value="P:adenylate cyclase-inhibiting G protein-coupled acetylcholine receptor signaling pathway"/>
    <property type="evidence" value="ECO:0007669"/>
    <property type="project" value="TreeGrafter"/>
</dbReference>
<feature type="transmembrane region" description="Helical" evidence="11">
    <location>
        <begin position="349"/>
        <end position="368"/>
    </location>
</feature>
<keyword evidence="2" id="KW-1003">Cell membrane</keyword>
<keyword evidence="7 11" id="KW-0472">Membrane</keyword>
<dbReference type="SUPFAM" id="SSF81321">
    <property type="entry name" value="Family A G protein-coupled receptor-like"/>
    <property type="match status" value="1"/>
</dbReference>
<evidence type="ECO:0000256" key="4">
    <source>
        <dbReference type="ARBA" id="ARBA00022692"/>
    </source>
</evidence>
<keyword evidence="13" id="KW-1185">Reference proteome</keyword>
<dbReference type="InterPro" id="IPR000276">
    <property type="entry name" value="GPCR_Rhodpsn"/>
</dbReference>
<evidence type="ECO:0000256" key="1">
    <source>
        <dbReference type="ARBA" id="ARBA00004651"/>
    </source>
</evidence>
<feature type="transmembrane region" description="Helical" evidence="11">
    <location>
        <begin position="65"/>
        <end position="90"/>
    </location>
</feature>
<organism evidence="13 14">
    <name type="scientific">Alligator sinensis</name>
    <name type="common">Chinese alligator</name>
    <dbReference type="NCBI Taxonomy" id="38654"/>
    <lineage>
        <taxon>Eukaryota</taxon>
        <taxon>Metazoa</taxon>
        <taxon>Chordata</taxon>
        <taxon>Craniata</taxon>
        <taxon>Vertebrata</taxon>
        <taxon>Euteleostomi</taxon>
        <taxon>Archelosauria</taxon>
        <taxon>Archosauria</taxon>
        <taxon>Crocodylia</taxon>
        <taxon>Alligatoridae</taxon>
        <taxon>Alligatorinae</taxon>
        <taxon>Alligator</taxon>
    </lineage>
</organism>
<feature type="transmembrane region" description="Helical" evidence="11">
    <location>
        <begin position="102"/>
        <end position="124"/>
    </location>
</feature>
<dbReference type="InterPro" id="IPR017452">
    <property type="entry name" value="GPCR_Rhodpsn_7TM"/>
</dbReference>
<keyword evidence="4 10" id="KW-0812">Transmembrane</keyword>
<evidence type="ECO:0000256" key="5">
    <source>
        <dbReference type="ARBA" id="ARBA00022989"/>
    </source>
</evidence>
<dbReference type="AlphaFoldDB" id="A0A3Q0HHS5"/>
<evidence type="ECO:0000256" key="6">
    <source>
        <dbReference type="ARBA" id="ARBA00023040"/>
    </source>
</evidence>
<dbReference type="InterPro" id="IPR003980">
    <property type="entry name" value="Histamine_H3_rcpt"/>
</dbReference>
<keyword evidence="5 11" id="KW-1133">Transmembrane helix</keyword>
<dbReference type="KEGG" id="asn:102386804"/>
<dbReference type="GO" id="GO:0030425">
    <property type="term" value="C:dendrite"/>
    <property type="evidence" value="ECO:0007669"/>
    <property type="project" value="TreeGrafter"/>
</dbReference>
<dbReference type="PANTHER" id="PTHR24247:SF199">
    <property type="entry name" value="HISTAMINE H4 RECEPTOR"/>
    <property type="match status" value="1"/>
</dbReference>
<comment type="subcellular location">
    <subcellularLocation>
        <location evidence="1">Cell membrane</location>
        <topology evidence="1">Multi-pass membrane protein</topology>
    </subcellularLocation>
</comment>
<accession>A0A3Q0HHS5</accession>
<feature type="transmembrane region" description="Helical" evidence="11">
    <location>
        <begin position="189"/>
        <end position="212"/>
    </location>
</feature>
<proteinExistence type="inferred from homology"/>